<protein>
    <submittedName>
        <fullName evidence="8">GtrA family protein</fullName>
    </submittedName>
</protein>
<evidence type="ECO:0000256" key="6">
    <source>
        <dbReference type="SAM" id="Phobius"/>
    </source>
</evidence>
<keyword evidence="9" id="KW-1185">Reference proteome</keyword>
<dbReference type="OrthoDB" id="9812049at2"/>
<reference evidence="8 9" key="1">
    <citation type="submission" date="2018-08" db="EMBL/GenBank/DDBJ databases">
        <title>Bacillus jemisoniae sp. nov., Bacillus chryseoplanitiae sp. nov., Bacillus resnikiae sp. nov., and Bacillus frankliniae sp. nov., isolated from Viking spacecraft and associated surfaces.</title>
        <authorList>
            <person name="Seuylemezian A."/>
            <person name="Vaishampayan P."/>
        </authorList>
    </citation>
    <scope>NUCLEOTIDE SEQUENCE [LARGE SCALE GENOMIC DNA]</scope>
    <source>
        <strain evidence="8 9">JJ-247</strain>
    </source>
</reference>
<comment type="caution">
    <text evidence="8">The sequence shown here is derived from an EMBL/GenBank/DDBJ whole genome shotgun (WGS) entry which is preliminary data.</text>
</comment>
<evidence type="ECO:0000313" key="9">
    <source>
        <dbReference type="Proteomes" id="UP000265816"/>
    </source>
</evidence>
<evidence type="ECO:0000259" key="7">
    <source>
        <dbReference type="Pfam" id="PF04138"/>
    </source>
</evidence>
<sequence length="155" mass="17291">MERGRMSTIAWMLDSCLKRTSPFIRFLLVGVINTATGLTIMLVLLELLRWPYMPATLAGNAVGAAVSYILNRSFTFRSNASVPEALPRFITVILLCYMFSYGTSRVAAGYLLPIWMQGFFSADVLAVFMGTALYTISNYAGQKYWVFRQGTGELV</sequence>
<feature type="transmembrane region" description="Helical" evidence="6">
    <location>
        <begin position="23"/>
        <end position="45"/>
    </location>
</feature>
<feature type="transmembrane region" description="Helical" evidence="6">
    <location>
        <begin position="51"/>
        <end position="70"/>
    </location>
</feature>
<feature type="transmembrane region" description="Helical" evidence="6">
    <location>
        <begin position="114"/>
        <end position="136"/>
    </location>
</feature>
<proteinExistence type="inferred from homology"/>
<comment type="subcellular location">
    <subcellularLocation>
        <location evidence="1">Membrane</location>
        <topology evidence="1">Multi-pass membrane protein</topology>
    </subcellularLocation>
</comment>
<evidence type="ECO:0000256" key="2">
    <source>
        <dbReference type="ARBA" id="ARBA00009399"/>
    </source>
</evidence>
<dbReference type="InterPro" id="IPR007267">
    <property type="entry name" value="GtrA_DPMS_TM"/>
</dbReference>
<keyword evidence="3 6" id="KW-0812">Transmembrane</keyword>
<dbReference type="PANTHER" id="PTHR38459:SF1">
    <property type="entry name" value="PROPHAGE BACTOPRENOL-LINKED GLUCOSE TRANSLOCASE HOMOLOG"/>
    <property type="match status" value="1"/>
</dbReference>
<dbReference type="Pfam" id="PF04138">
    <property type="entry name" value="GtrA_DPMS_TM"/>
    <property type="match status" value="1"/>
</dbReference>
<evidence type="ECO:0000256" key="3">
    <source>
        <dbReference type="ARBA" id="ARBA00022692"/>
    </source>
</evidence>
<dbReference type="GO" id="GO:0000271">
    <property type="term" value="P:polysaccharide biosynthetic process"/>
    <property type="evidence" value="ECO:0007669"/>
    <property type="project" value="InterPro"/>
</dbReference>
<evidence type="ECO:0000256" key="4">
    <source>
        <dbReference type="ARBA" id="ARBA00022989"/>
    </source>
</evidence>
<evidence type="ECO:0000313" key="8">
    <source>
        <dbReference type="EMBL" id="RID88338.1"/>
    </source>
</evidence>
<organism evidence="8 9">
    <name type="scientific">Mesobacillus zeae</name>
    <dbReference type="NCBI Taxonomy" id="1917180"/>
    <lineage>
        <taxon>Bacteria</taxon>
        <taxon>Bacillati</taxon>
        <taxon>Bacillota</taxon>
        <taxon>Bacilli</taxon>
        <taxon>Bacillales</taxon>
        <taxon>Bacillaceae</taxon>
        <taxon>Mesobacillus</taxon>
    </lineage>
</organism>
<feature type="transmembrane region" description="Helical" evidence="6">
    <location>
        <begin position="82"/>
        <end position="102"/>
    </location>
</feature>
<dbReference type="EMBL" id="QWVT01000007">
    <property type="protein sequence ID" value="RID88338.1"/>
    <property type="molecule type" value="Genomic_DNA"/>
</dbReference>
<dbReference type="GO" id="GO:0005886">
    <property type="term" value="C:plasma membrane"/>
    <property type="evidence" value="ECO:0007669"/>
    <property type="project" value="TreeGrafter"/>
</dbReference>
<gene>
    <name evidence="8" type="ORF">D1970_02260</name>
</gene>
<accession>A0A398BIG5</accession>
<dbReference type="PANTHER" id="PTHR38459">
    <property type="entry name" value="PROPHAGE BACTOPRENOL-LINKED GLUCOSE TRANSLOCASE HOMOLOG"/>
    <property type="match status" value="1"/>
</dbReference>
<keyword evidence="5 6" id="KW-0472">Membrane</keyword>
<feature type="domain" description="GtrA/DPMS transmembrane" evidence="7">
    <location>
        <begin position="25"/>
        <end position="147"/>
    </location>
</feature>
<dbReference type="AlphaFoldDB" id="A0A398BIG5"/>
<evidence type="ECO:0000256" key="5">
    <source>
        <dbReference type="ARBA" id="ARBA00023136"/>
    </source>
</evidence>
<dbReference type="Proteomes" id="UP000265816">
    <property type="component" value="Unassembled WGS sequence"/>
</dbReference>
<keyword evidence="4 6" id="KW-1133">Transmembrane helix</keyword>
<evidence type="ECO:0000256" key="1">
    <source>
        <dbReference type="ARBA" id="ARBA00004141"/>
    </source>
</evidence>
<name>A0A398BIG5_9BACI</name>
<comment type="similarity">
    <text evidence="2">Belongs to the GtrA family.</text>
</comment>
<dbReference type="InterPro" id="IPR051401">
    <property type="entry name" value="GtrA_CellWall_Glycosyl"/>
</dbReference>